<evidence type="ECO:0000256" key="1">
    <source>
        <dbReference type="SAM" id="MobiDB-lite"/>
    </source>
</evidence>
<sequence>MWISVREDQSRDVAHMSRPRPMDCSGVPTFKAPNIKAGQWYRNRGPKLIPVPLSKTQIRRPQRQYATTCKAELECADKRMGKYQVMVDAKVNVVQKEAEHTAEEGTKEPLENLESSAAKDEELYGDDDEYVDDEYLEDLTEKAMKHLEK</sequence>
<feature type="compositionally biased region" description="Basic and acidic residues" evidence="1">
    <location>
        <begin position="97"/>
        <end position="110"/>
    </location>
</feature>
<dbReference type="EMBL" id="JAJFAZ020000007">
    <property type="protein sequence ID" value="KAI5320351.1"/>
    <property type="molecule type" value="Genomic_DNA"/>
</dbReference>
<accession>A0AAD4V9K1</accession>
<protein>
    <submittedName>
        <fullName evidence="2">Uncharacterized protein</fullName>
    </submittedName>
</protein>
<proteinExistence type="predicted"/>
<name>A0AAD4V9K1_PRUDU</name>
<organism evidence="2 3">
    <name type="scientific">Prunus dulcis</name>
    <name type="common">Almond</name>
    <name type="synonym">Amygdalus dulcis</name>
    <dbReference type="NCBI Taxonomy" id="3755"/>
    <lineage>
        <taxon>Eukaryota</taxon>
        <taxon>Viridiplantae</taxon>
        <taxon>Streptophyta</taxon>
        <taxon>Embryophyta</taxon>
        <taxon>Tracheophyta</taxon>
        <taxon>Spermatophyta</taxon>
        <taxon>Magnoliopsida</taxon>
        <taxon>eudicotyledons</taxon>
        <taxon>Gunneridae</taxon>
        <taxon>Pentapetalae</taxon>
        <taxon>rosids</taxon>
        <taxon>fabids</taxon>
        <taxon>Rosales</taxon>
        <taxon>Rosaceae</taxon>
        <taxon>Amygdaloideae</taxon>
        <taxon>Amygdaleae</taxon>
        <taxon>Prunus</taxon>
    </lineage>
</organism>
<evidence type="ECO:0000313" key="2">
    <source>
        <dbReference type="EMBL" id="KAI5320351.1"/>
    </source>
</evidence>
<feature type="region of interest" description="Disordered" evidence="1">
    <location>
        <begin position="97"/>
        <end position="131"/>
    </location>
</feature>
<dbReference type="AlphaFoldDB" id="A0AAD4V9K1"/>
<feature type="region of interest" description="Disordered" evidence="1">
    <location>
        <begin position="7"/>
        <end position="28"/>
    </location>
</feature>
<dbReference type="Proteomes" id="UP001054821">
    <property type="component" value="Chromosome 7"/>
</dbReference>
<gene>
    <name evidence="2" type="ORF">L3X38_040059</name>
</gene>
<reference evidence="2 3" key="1">
    <citation type="journal article" date="2022" name="G3 (Bethesda)">
        <title>Whole-genome sequence and methylome profiling of the almond [Prunus dulcis (Mill.) D.A. Webb] cultivar 'Nonpareil'.</title>
        <authorList>
            <person name="D'Amico-Willman K.M."/>
            <person name="Ouma W.Z."/>
            <person name="Meulia T."/>
            <person name="Sideli G.M."/>
            <person name="Gradziel T.M."/>
            <person name="Fresnedo-Ramirez J."/>
        </authorList>
    </citation>
    <scope>NUCLEOTIDE SEQUENCE [LARGE SCALE GENOMIC DNA]</scope>
    <source>
        <strain evidence="2">Clone GOH B32 T37-40</strain>
    </source>
</reference>
<evidence type="ECO:0000313" key="3">
    <source>
        <dbReference type="Proteomes" id="UP001054821"/>
    </source>
</evidence>
<keyword evidence="3" id="KW-1185">Reference proteome</keyword>
<comment type="caution">
    <text evidence="2">The sequence shown here is derived from an EMBL/GenBank/DDBJ whole genome shotgun (WGS) entry which is preliminary data.</text>
</comment>